<dbReference type="Proteomes" id="UP001373714">
    <property type="component" value="Unassembled WGS sequence"/>
</dbReference>
<dbReference type="EMBL" id="JAVHNS010000007">
    <property type="protein sequence ID" value="KAK6348993.1"/>
    <property type="molecule type" value="Genomic_DNA"/>
</dbReference>
<name>A0AAV9UW62_9PEZI</name>
<dbReference type="SUPFAM" id="SSF53335">
    <property type="entry name" value="S-adenosyl-L-methionine-dependent methyltransferases"/>
    <property type="match status" value="1"/>
</dbReference>
<evidence type="ECO:0000313" key="2">
    <source>
        <dbReference type="Proteomes" id="UP001373714"/>
    </source>
</evidence>
<accession>A0AAV9UW62</accession>
<dbReference type="CDD" id="cd02440">
    <property type="entry name" value="AdoMet_MTases"/>
    <property type="match status" value="1"/>
</dbReference>
<evidence type="ECO:0008006" key="3">
    <source>
        <dbReference type="Google" id="ProtNLM"/>
    </source>
</evidence>
<evidence type="ECO:0000313" key="1">
    <source>
        <dbReference type="EMBL" id="KAK6348993.1"/>
    </source>
</evidence>
<sequence>MSTSVDSPSTHPHKRDLGESEKYYLKFDDDAKTRLAQQNRVTRELMGGTFLPPKVVSHLKSVHESGRRPRVCDIGTGPGDWLFDVQSQLQTHDIDPVLHGYDLFPVHFPTKEEQDARNVQFFEMDIHDKSTYPKEGGKYDVVHLRYLSIVIMEGQWEGVFEGCLGLLEPGGVMMWEEIMFDEFEMSDRTEYPHAARVFDTGIKMFVRHRLLLNCSPKLTPLFTTHFSSSNTTVEKFSTTKLDKDWQRLQAKNMYMVLREMLSKKLEGGVGSGGEGAARELGFGSVKEATEVVDLSMGDYQRGCLTNMTVGRWVGGA</sequence>
<comment type="caution">
    <text evidence="1">The sequence shown here is derived from an EMBL/GenBank/DDBJ whole genome shotgun (WGS) entry which is preliminary data.</text>
</comment>
<reference evidence="1 2" key="1">
    <citation type="submission" date="2019-10" db="EMBL/GenBank/DDBJ databases">
        <authorList>
            <person name="Palmer J.M."/>
        </authorList>
    </citation>
    <scope>NUCLEOTIDE SEQUENCE [LARGE SCALE GENOMIC DNA]</scope>
    <source>
        <strain evidence="1 2">TWF730</strain>
    </source>
</reference>
<protein>
    <recommendedName>
        <fullName evidence="3">Methyltransferase domain-containing protein</fullName>
    </recommendedName>
</protein>
<keyword evidence="2" id="KW-1185">Reference proteome</keyword>
<dbReference type="InterPro" id="IPR029063">
    <property type="entry name" value="SAM-dependent_MTases_sf"/>
</dbReference>
<dbReference type="Pfam" id="PF13489">
    <property type="entry name" value="Methyltransf_23"/>
    <property type="match status" value="1"/>
</dbReference>
<organism evidence="1 2">
    <name type="scientific">Orbilia blumenaviensis</name>
    <dbReference type="NCBI Taxonomy" id="1796055"/>
    <lineage>
        <taxon>Eukaryota</taxon>
        <taxon>Fungi</taxon>
        <taxon>Dikarya</taxon>
        <taxon>Ascomycota</taxon>
        <taxon>Pezizomycotina</taxon>
        <taxon>Orbiliomycetes</taxon>
        <taxon>Orbiliales</taxon>
        <taxon>Orbiliaceae</taxon>
        <taxon>Orbilia</taxon>
    </lineage>
</organism>
<gene>
    <name evidence="1" type="ORF">TWF730_009753</name>
</gene>
<dbReference type="Gene3D" id="3.40.50.150">
    <property type="entry name" value="Vaccinia Virus protein VP39"/>
    <property type="match status" value="1"/>
</dbReference>
<proteinExistence type="predicted"/>
<dbReference type="AlphaFoldDB" id="A0AAV9UW62"/>